<dbReference type="Proteomes" id="UP001043456">
    <property type="component" value="Unassembled WGS sequence"/>
</dbReference>
<proteinExistence type="predicted"/>
<feature type="compositionally biased region" description="Low complexity" evidence="1">
    <location>
        <begin position="19"/>
        <end position="37"/>
    </location>
</feature>
<feature type="region of interest" description="Disordered" evidence="1">
    <location>
        <begin position="1"/>
        <end position="48"/>
    </location>
</feature>
<dbReference type="PANTHER" id="PTHR35394:SF5">
    <property type="entry name" value="DUF3176 DOMAIN-CONTAINING PROTEIN"/>
    <property type="match status" value="1"/>
</dbReference>
<dbReference type="EMBL" id="BHVY01000001">
    <property type="protein sequence ID" value="GIJ82132.1"/>
    <property type="molecule type" value="Genomic_DNA"/>
</dbReference>
<feature type="transmembrane region" description="Helical" evidence="2">
    <location>
        <begin position="62"/>
        <end position="82"/>
    </location>
</feature>
<keyword evidence="2" id="KW-0472">Membrane</keyword>
<feature type="compositionally biased region" description="Basic and acidic residues" evidence="1">
    <location>
        <begin position="39"/>
        <end position="48"/>
    </location>
</feature>
<accession>A0A9P3EPW2</accession>
<gene>
    <name evidence="3" type="ORF">Asppvi_000635</name>
</gene>
<feature type="transmembrane region" description="Helical" evidence="2">
    <location>
        <begin position="98"/>
        <end position="119"/>
    </location>
</feature>
<feature type="transmembrane region" description="Helical" evidence="2">
    <location>
        <begin position="159"/>
        <end position="179"/>
    </location>
</feature>
<dbReference type="PANTHER" id="PTHR35394">
    <property type="entry name" value="DUF3176 DOMAIN-CONTAINING PROTEIN"/>
    <property type="match status" value="1"/>
</dbReference>
<name>A0A9P3EPW2_9EURO</name>
<reference evidence="3 4" key="1">
    <citation type="submission" date="2018-10" db="EMBL/GenBank/DDBJ databases">
        <title>Pan-genome distribution and transcriptional activeness of fungal secondary metabolism genes in Aspergillus section Fumigati.</title>
        <authorList>
            <person name="Takahashi H."/>
            <person name="Umemura M."/>
            <person name="Ninomiya A."/>
            <person name="Kusuya Y."/>
            <person name="Urayama S."/>
            <person name="Shimizu M."/>
            <person name="Watanabe A."/>
            <person name="Kamei K."/>
            <person name="Yaguchi T."/>
            <person name="Hagiwara D."/>
        </authorList>
    </citation>
    <scope>NUCLEOTIDE SEQUENCE [LARGE SCALE GENOMIC DNA]</scope>
    <source>
        <strain evidence="3 4">IFM 55266</strain>
    </source>
</reference>
<comment type="caution">
    <text evidence="3">The sequence shown here is derived from an EMBL/GenBank/DDBJ whole genome shotgun (WGS) entry which is preliminary data.</text>
</comment>
<evidence type="ECO:0000313" key="4">
    <source>
        <dbReference type="Proteomes" id="UP001043456"/>
    </source>
</evidence>
<dbReference type="AlphaFoldDB" id="A0A9P3EPW2"/>
<dbReference type="OrthoDB" id="5376804at2759"/>
<protein>
    <submittedName>
        <fullName evidence="3">Uncharacterized protein</fullName>
    </submittedName>
</protein>
<evidence type="ECO:0000313" key="3">
    <source>
        <dbReference type="EMBL" id="GIJ82132.1"/>
    </source>
</evidence>
<organism evidence="3 4">
    <name type="scientific">Aspergillus pseudoviridinutans</name>
    <dbReference type="NCBI Taxonomy" id="1517512"/>
    <lineage>
        <taxon>Eukaryota</taxon>
        <taxon>Fungi</taxon>
        <taxon>Dikarya</taxon>
        <taxon>Ascomycota</taxon>
        <taxon>Pezizomycotina</taxon>
        <taxon>Eurotiomycetes</taxon>
        <taxon>Eurotiomycetidae</taxon>
        <taxon>Eurotiales</taxon>
        <taxon>Aspergillaceae</taxon>
        <taxon>Aspergillus</taxon>
        <taxon>Aspergillus subgen. Fumigati</taxon>
    </lineage>
</organism>
<dbReference type="Pfam" id="PF11374">
    <property type="entry name" value="DUF3176"/>
    <property type="match status" value="1"/>
</dbReference>
<sequence>MQTAACELEDRRGSVGDHQSLLSVSESPLSEQSGSPSNRPDKTALEKRSQLRQGSIPWKIEILSWIGSLCFFIATAVVLGVLDGRPLPDLQFGLKPNAIIGTLATFAEALLIVPVSSAIGQTKWLQALRTKPMDDFRTIDDASRGPWGSVLLLARRKGGLIASFGAILTIIALGISTFFQQALRYETTYPHSDDALMQIAQYMNGSGFAPIGRGGAATFGVDTQLLAAPYVALFSPPHTNFPTTAHCGTGNCTWESYQTLGICNTCQDLTATLKTTKVHFDPNNDAKTAYDTNYYTLPNGFGLTGVQPGEMINQVAFVTTNAMLNITTTSAPKSRGSVSGDWDSVAFTHNGSTLLSVFAVGASPGTIPTQTSNFMTGPFASPVAFECLLQFCIRNMRAEYINGTLYETEISNWTDQTQSLPNSGNNRDVILRSPTSPSVFIATGGAIERTTYWLSQLLVGNATMATGSSYLKTPAYSSDLIQAFYMAMNRSTTGFPDLMDNLANSLSLSLREIQYQPSIHGKAFSATSRAVVAWQWLVMPLFELVASLVFLITVMVETRKAGLVPWTNNVLAYFFHGLKERPRGGNVHESQGSMEELARELLIEFQSHEDGGHLVIANP</sequence>
<keyword evidence="2" id="KW-0812">Transmembrane</keyword>
<dbReference type="GeneID" id="66999248"/>
<keyword evidence="2" id="KW-1133">Transmembrane helix</keyword>
<evidence type="ECO:0000256" key="1">
    <source>
        <dbReference type="SAM" id="MobiDB-lite"/>
    </source>
</evidence>
<dbReference type="RefSeq" id="XP_043152879.1">
    <property type="nucleotide sequence ID" value="XM_043296944.1"/>
</dbReference>
<feature type="transmembrane region" description="Helical" evidence="2">
    <location>
        <begin position="533"/>
        <end position="556"/>
    </location>
</feature>
<keyword evidence="4" id="KW-1185">Reference proteome</keyword>
<dbReference type="InterPro" id="IPR021514">
    <property type="entry name" value="DUF3176"/>
</dbReference>
<evidence type="ECO:0000256" key="2">
    <source>
        <dbReference type="SAM" id="Phobius"/>
    </source>
</evidence>